<protein>
    <recommendedName>
        <fullName evidence="2">Putative carbohydrate metabolism domain-containing protein</fullName>
    </recommendedName>
</protein>
<comment type="caution">
    <text evidence="3">The sequence shown here is derived from an EMBL/GenBank/DDBJ whole genome shotgun (WGS) entry which is preliminary data.</text>
</comment>
<dbReference type="InterPro" id="IPR025112">
    <property type="entry name" value="PCMD"/>
</dbReference>
<feature type="signal peptide" evidence="1">
    <location>
        <begin position="1"/>
        <end position="21"/>
    </location>
</feature>
<accession>A0AAN5AJW4</accession>
<dbReference type="Proteomes" id="UP001310022">
    <property type="component" value="Unassembled WGS sequence"/>
</dbReference>
<sequence>MNFYKNILGLCVMLLLFTACRIDETFFGVSDQKKILVFQVDGQIGSSEIDTTAFTVDLKMPLGTDLSQVAPSVINTSSLSSVKPEAGEIQNFNEEVIYVVTAEDGSTQEWRVSIELTGSTGGTQPVNSNFEDWYTASYGSVIVTRYQQIGTSEDVDNFWITPNEGSKRAFKNENNIPFTKSDGPAVSLTTIDVSSVDGLPPIAAGSLYSGDFNYGSNLIPDPYQLPVFGKPFTDQPIGFEVDYRYYPGEGKKYYGIDGDKTLPANDEDAADIYVMLRFNDGQTIQRVATGWFRTADRSFNPASDNVDTGWERIQIPIYYGDHEELPDYAQPKTSLYASLNESGYAPEGTEPNEIVVVFSPSANGNDFAGVIDSRLDVANFELLY</sequence>
<dbReference type="Gene3D" id="2.60.120.890">
    <property type="entry name" value="BT2081, beta-jelly-roll domain"/>
    <property type="match status" value="1"/>
</dbReference>
<evidence type="ECO:0000313" key="4">
    <source>
        <dbReference type="Proteomes" id="UP001310022"/>
    </source>
</evidence>
<feature type="domain" description="Putative carbohydrate metabolism" evidence="2">
    <location>
        <begin position="129"/>
        <end position="382"/>
    </location>
</feature>
<evidence type="ECO:0000259" key="2">
    <source>
        <dbReference type="Pfam" id="PF13201"/>
    </source>
</evidence>
<keyword evidence="4" id="KW-1185">Reference proteome</keyword>
<dbReference type="Gene3D" id="2.60.40.2340">
    <property type="match status" value="1"/>
</dbReference>
<dbReference type="AlphaFoldDB" id="A0AAN5AJW4"/>
<name>A0AAN5AJW4_9BACT</name>
<dbReference type="Pfam" id="PF13201">
    <property type="entry name" value="PCMD"/>
    <property type="match status" value="1"/>
</dbReference>
<evidence type="ECO:0000256" key="1">
    <source>
        <dbReference type="SAM" id="SignalP"/>
    </source>
</evidence>
<organism evidence="3 4">
    <name type="scientific">Persicobacter diffluens</name>
    <dbReference type="NCBI Taxonomy" id="981"/>
    <lineage>
        <taxon>Bacteria</taxon>
        <taxon>Pseudomonadati</taxon>
        <taxon>Bacteroidota</taxon>
        <taxon>Cytophagia</taxon>
        <taxon>Cytophagales</taxon>
        <taxon>Persicobacteraceae</taxon>
        <taxon>Persicobacter</taxon>
    </lineage>
</organism>
<dbReference type="RefSeq" id="WP_338235794.1">
    <property type="nucleotide sequence ID" value="NZ_BQKE01000001.1"/>
</dbReference>
<keyword evidence="1" id="KW-0732">Signal</keyword>
<dbReference type="InterPro" id="IPR038653">
    <property type="entry name" value="Put_CMD_sf"/>
</dbReference>
<dbReference type="EMBL" id="BQKE01000001">
    <property type="protein sequence ID" value="GJM59876.1"/>
    <property type="molecule type" value="Genomic_DNA"/>
</dbReference>
<feature type="chain" id="PRO_5042858643" description="Putative carbohydrate metabolism domain-containing protein" evidence="1">
    <location>
        <begin position="22"/>
        <end position="384"/>
    </location>
</feature>
<proteinExistence type="predicted"/>
<dbReference type="PROSITE" id="PS51257">
    <property type="entry name" value="PROKAR_LIPOPROTEIN"/>
    <property type="match status" value="1"/>
</dbReference>
<gene>
    <name evidence="3" type="ORF">PEDI_04280</name>
</gene>
<reference evidence="3 4" key="1">
    <citation type="submission" date="2021-12" db="EMBL/GenBank/DDBJ databases">
        <title>Genome sequencing of bacteria with rrn-lacking chromosome and rrn-plasmid.</title>
        <authorList>
            <person name="Anda M."/>
            <person name="Iwasaki W."/>
        </authorList>
    </citation>
    <scope>NUCLEOTIDE SEQUENCE [LARGE SCALE GENOMIC DNA]</scope>
    <source>
        <strain evidence="3 4">NBRC 15940</strain>
    </source>
</reference>
<evidence type="ECO:0000313" key="3">
    <source>
        <dbReference type="EMBL" id="GJM59876.1"/>
    </source>
</evidence>